<organism evidence="5 6">
    <name type="scientific">Kaistia nematophila</name>
    <dbReference type="NCBI Taxonomy" id="2994654"/>
    <lineage>
        <taxon>Bacteria</taxon>
        <taxon>Pseudomonadati</taxon>
        <taxon>Pseudomonadota</taxon>
        <taxon>Alphaproteobacteria</taxon>
        <taxon>Hyphomicrobiales</taxon>
        <taxon>Kaistiaceae</taxon>
        <taxon>Kaistia</taxon>
    </lineage>
</organism>
<dbReference type="Pfam" id="PF04828">
    <property type="entry name" value="GFA"/>
    <property type="match status" value="1"/>
</dbReference>
<protein>
    <submittedName>
        <fullName evidence="5">GFA family protein</fullName>
    </submittedName>
</protein>
<keyword evidence="3" id="KW-0862">Zinc</keyword>
<sequence>MSEPAMDPETRSGGCHCGRVRFTARGAFGAAISCNCSICGKRGHWLAFVPARDFELEQGADSLSDYQFNHRRIHHLFCSTCGVGSFGRGTAPDGSAMVAVNVRCLDDVDLAAVTVTPYDGRSA</sequence>
<dbReference type="EMBL" id="JAPKNK010000003">
    <property type="protein sequence ID" value="MCX5569366.1"/>
    <property type="molecule type" value="Genomic_DNA"/>
</dbReference>
<dbReference type="RefSeq" id="WP_266338338.1">
    <property type="nucleotide sequence ID" value="NZ_JAPKNK010000003.1"/>
</dbReference>
<comment type="similarity">
    <text evidence="1">Belongs to the Gfa family.</text>
</comment>
<evidence type="ECO:0000256" key="2">
    <source>
        <dbReference type="ARBA" id="ARBA00022723"/>
    </source>
</evidence>
<evidence type="ECO:0000313" key="6">
    <source>
        <dbReference type="Proteomes" id="UP001144805"/>
    </source>
</evidence>
<accession>A0A9X3E0D6</accession>
<dbReference type="InterPro" id="IPR052355">
    <property type="entry name" value="CENP-V-like"/>
</dbReference>
<feature type="domain" description="CENP-V/GFA" evidence="4">
    <location>
        <begin position="11"/>
        <end position="119"/>
    </location>
</feature>
<dbReference type="InterPro" id="IPR006913">
    <property type="entry name" value="CENP-V/GFA"/>
</dbReference>
<evidence type="ECO:0000313" key="5">
    <source>
        <dbReference type="EMBL" id="MCX5569366.1"/>
    </source>
</evidence>
<dbReference type="GO" id="GO:0046872">
    <property type="term" value="F:metal ion binding"/>
    <property type="evidence" value="ECO:0007669"/>
    <property type="project" value="UniProtKB-KW"/>
</dbReference>
<proteinExistence type="inferred from homology"/>
<dbReference type="PROSITE" id="PS51891">
    <property type="entry name" value="CENP_V_GFA"/>
    <property type="match status" value="1"/>
</dbReference>
<dbReference type="GO" id="GO:0016846">
    <property type="term" value="F:carbon-sulfur lyase activity"/>
    <property type="evidence" value="ECO:0007669"/>
    <property type="project" value="InterPro"/>
</dbReference>
<dbReference type="InterPro" id="IPR011057">
    <property type="entry name" value="Mss4-like_sf"/>
</dbReference>
<reference evidence="5" key="1">
    <citation type="submission" date="2022-11" db="EMBL/GenBank/DDBJ databases">
        <title>Biodiversity and phylogenetic relationships of bacteria.</title>
        <authorList>
            <person name="Machado R.A.R."/>
            <person name="Bhat A."/>
            <person name="Loulou A."/>
            <person name="Kallel S."/>
        </authorList>
    </citation>
    <scope>NUCLEOTIDE SEQUENCE</scope>
    <source>
        <strain evidence="5">K-TC2</strain>
    </source>
</reference>
<dbReference type="SUPFAM" id="SSF51316">
    <property type="entry name" value="Mss4-like"/>
    <property type="match status" value="1"/>
</dbReference>
<evidence type="ECO:0000256" key="3">
    <source>
        <dbReference type="ARBA" id="ARBA00022833"/>
    </source>
</evidence>
<dbReference type="PANTHER" id="PTHR28620">
    <property type="entry name" value="CENTROMERE PROTEIN V"/>
    <property type="match status" value="1"/>
</dbReference>
<keyword evidence="6" id="KW-1185">Reference proteome</keyword>
<dbReference type="Gene3D" id="2.170.150.70">
    <property type="match status" value="1"/>
</dbReference>
<evidence type="ECO:0000259" key="4">
    <source>
        <dbReference type="PROSITE" id="PS51891"/>
    </source>
</evidence>
<dbReference type="AlphaFoldDB" id="A0A9X3E0D6"/>
<evidence type="ECO:0000256" key="1">
    <source>
        <dbReference type="ARBA" id="ARBA00005495"/>
    </source>
</evidence>
<name>A0A9X3E0D6_9HYPH</name>
<dbReference type="Proteomes" id="UP001144805">
    <property type="component" value="Unassembled WGS sequence"/>
</dbReference>
<gene>
    <name evidence="5" type="ORF">OSH07_09185</name>
</gene>
<keyword evidence="2" id="KW-0479">Metal-binding</keyword>
<comment type="caution">
    <text evidence="5">The sequence shown here is derived from an EMBL/GenBank/DDBJ whole genome shotgun (WGS) entry which is preliminary data.</text>
</comment>
<dbReference type="PANTHER" id="PTHR28620:SF1">
    <property type="entry name" value="CENP-V_GFA DOMAIN-CONTAINING PROTEIN"/>
    <property type="match status" value="1"/>
</dbReference>